<dbReference type="CDD" id="cd21631">
    <property type="entry name" value="RHH_CopG_NikR-like"/>
    <property type="match status" value="1"/>
</dbReference>
<dbReference type="EMBL" id="JACNJD010000308">
    <property type="protein sequence ID" value="MBC8178733.1"/>
    <property type="molecule type" value="Genomic_DNA"/>
</dbReference>
<proteinExistence type="predicted"/>
<dbReference type="AlphaFoldDB" id="A0A8J6T9K2"/>
<feature type="domain" description="Ribbon-helix-helix protein CopG" evidence="1">
    <location>
        <begin position="10"/>
        <end position="49"/>
    </location>
</feature>
<dbReference type="InterPro" id="IPR013321">
    <property type="entry name" value="Arc_rbn_hlx_hlx"/>
</dbReference>
<dbReference type="Pfam" id="PF01402">
    <property type="entry name" value="RHH_1"/>
    <property type="match status" value="1"/>
</dbReference>
<evidence type="ECO:0000313" key="3">
    <source>
        <dbReference type="Proteomes" id="UP000650524"/>
    </source>
</evidence>
<accession>A0A8J6T9K2</accession>
<organism evidence="2 3">
    <name type="scientific">Candidatus Desulfacyla euxinica</name>
    <dbReference type="NCBI Taxonomy" id="2841693"/>
    <lineage>
        <taxon>Bacteria</taxon>
        <taxon>Deltaproteobacteria</taxon>
        <taxon>Candidatus Desulfacyla</taxon>
    </lineage>
</organism>
<dbReference type="Proteomes" id="UP000650524">
    <property type="component" value="Unassembled WGS sequence"/>
</dbReference>
<dbReference type="GO" id="GO:0006355">
    <property type="term" value="P:regulation of DNA-templated transcription"/>
    <property type="evidence" value="ECO:0007669"/>
    <property type="project" value="InterPro"/>
</dbReference>
<dbReference type="InterPro" id="IPR002145">
    <property type="entry name" value="CopG"/>
</dbReference>
<gene>
    <name evidence="2" type="ORF">H8E19_15115</name>
</gene>
<name>A0A8J6T9K2_9DELT</name>
<comment type="caution">
    <text evidence="2">The sequence shown here is derived from an EMBL/GenBank/DDBJ whole genome shotgun (WGS) entry which is preliminary data.</text>
</comment>
<protein>
    <submittedName>
        <fullName evidence="2">Ribbon-helix-helix protein, CopG family</fullName>
    </submittedName>
</protein>
<reference evidence="2 3" key="1">
    <citation type="submission" date="2020-08" db="EMBL/GenBank/DDBJ databases">
        <title>Bridging the membrane lipid divide: bacteria of the FCB group superphylum have the potential to synthesize archaeal ether lipids.</title>
        <authorList>
            <person name="Villanueva L."/>
            <person name="Von Meijenfeldt F.A.B."/>
            <person name="Westbye A.B."/>
            <person name="Yadav S."/>
            <person name="Hopmans E.C."/>
            <person name="Dutilh B.E."/>
            <person name="Sinninghe Damste J.S."/>
        </authorList>
    </citation>
    <scope>NUCLEOTIDE SEQUENCE [LARGE SCALE GENOMIC DNA]</scope>
    <source>
        <strain evidence="2">NIOZ-UU27</strain>
    </source>
</reference>
<evidence type="ECO:0000313" key="2">
    <source>
        <dbReference type="EMBL" id="MBC8178733.1"/>
    </source>
</evidence>
<evidence type="ECO:0000259" key="1">
    <source>
        <dbReference type="Pfam" id="PF01402"/>
    </source>
</evidence>
<dbReference type="Gene3D" id="1.10.1220.10">
    <property type="entry name" value="Met repressor-like"/>
    <property type="match status" value="1"/>
</dbReference>
<sequence length="85" mass="9681">MATELAQTKKRINIELPGIIIHKLDKLARKVDSSRSELIRRLISESLAEKERGEIELAMKEGYVANYDFIKESGKEWDFTSGDGI</sequence>
<dbReference type="SUPFAM" id="SSF47598">
    <property type="entry name" value="Ribbon-helix-helix"/>
    <property type="match status" value="1"/>
</dbReference>
<dbReference type="InterPro" id="IPR010985">
    <property type="entry name" value="Ribbon_hlx_hlx"/>
</dbReference>